<evidence type="ECO:0000313" key="2">
    <source>
        <dbReference type="Proteomes" id="UP001652445"/>
    </source>
</evidence>
<comment type="caution">
    <text evidence="1">The sequence shown here is derived from an EMBL/GenBank/DDBJ whole genome shotgun (WGS) entry which is preliminary data.</text>
</comment>
<name>A0ABT2UNM8_9BACL</name>
<dbReference type="Gene3D" id="3.10.450.50">
    <property type="match status" value="1"/>
</dbReference>
<dbReference type="RefSeq" id="WP_262686572.1">
    <property type="nucleotide sequence ID" value="NZ_JAOQIO010000094.1"/>
</dbReference>
<dbReference type="SUPFAM" id="SSF54427">
    <property type="entry name" value="NTF2-like"/>
    <property type="match status" value="1"/>
</dbReference>
<dbReference type="Proteomes" id="UP001652445">
    <property type="component" value="Unassembled WGS sequence"/>
</dbReference>
<keyword evidence="2" id="KW-1185">Reference proteome</keyword>
<reference evidence="1 2" key="1">
    <citation type="submission" date="2022-09" db="EMBL/GenBank/DDBJ databases">
        <authorList>
            <person name="Han X.L."/>
            <person name="Wang Q."/>
            <person name="Lu T."/>
        </authorList>
    </citation>
    <scope>NUCLEOTIDE SEQUENCE [LARGE SCALE GENOMIC DNA]</scope>
    <source>
        <strain evidence="1 2">WQ 127069</strain>
    </source>
</reference>
<dbReference type="EMBL" id="JAOQIO010000094">
    <property type="protein sequence ID" value="MCU6795626.1"/>
    <property type="molecule type" value="Genomic_DNA"/>
</dbReference>
<sequence length="126" mass="13607">MPEADLARQRELVDAFHAAAHADDFDSLVAALDPDVVLQGDRQGVLRITRGGAALAEQVSGRAQAAQSALVNGSVGVIAADCSMYWILQWGTERSLRSTSCSASSLQVCESQLEQDLNFFLVYLFF</sequence>
<evidence type="ECO:0000313" key="1">
    <source>
        <dbReference type="EMBL" id="MCU6795626.1"/>
    </source>
</evidence>
<gene>
    <name evidence="1" type="ORF">OB236_26280</name>
</gene>
<organism evidence="1 2">
    <name type="scientific">Paenibacillus baimaensis</name>
    <dbReference type="NCBI Taxonomy" id="2982185"/>
    <lineage>
        <taxon>Bacteria</taxon>
        <taxon>Bacillati</taxon>
        <taxon>Bacillota</taxon>
        <taxon>Bacilli</taxon>
        <taxon>Bacillales</taxon>
        <taxon>Paenibacillaceae</taxon>
        <taxon>Paenibacillus</taxon>
    </lineage>
</organism>
<dbReference type="InterPro" id="IPR032710">
    <property type="entry name" value="NTF2-like_dom_sf"/>
</dbReference>
<protein>
    <recommendedName>
        <fullName evidence="3">Nuclear transport factor 2 family protein</fullName>
    </recommendedName>
</protein>
<accession>A0ABT2UNM8</accession>
<evidence type="ECO:0008006" key="3">
    <source>
        <dbReference type="Google" id="ProtNLM"/>
    </source>
</evidence>
<proteinExistence type="predicted"/>